<protein>
    <submittedName>
        <fullName evidence="2">Uncharacterized protein</fullName>
    </submittedName>
</protein>
<feature type="compositionally biased region" description="Basic and acidic residues" evidence="1">
    <location>
        <begin position="18"/>
        <end position="34"/>
    </location>
</feature>
<evidence type="ECO:0000256" key="1">
    <source>
        <dbReference type="SAM" id="MobiDB-lite"/>
    </source>
</evidence>
<name>X1ECM6_9ZZZZ</name>
<gene>
    <name evidence="2" type="ORF">S01H4_57294</name>
</gene>
<accession>X1ECM6</accession>
<comment type="caution">
    <text evidence="2">The sequence shown here is derived from an EMBL/GenBank/DDBJ whole genome shotgun (WGS) entry which is preliminary data.</text>
</comment>
<evidence type="ECO:0000313" key="2">
    <source>
        <dbReference type="EMBL" id="GAH06433.1"/>
    </source>
</evidence>
<feature type="region of interest" description="Disordered" evidence="1">
    <location>
        <begin position="1"/>
        <end position="42"/>
    </location>
</feature>
<reference evidence="2" key="1">
    <citation type="journal article" date="2014" name="Front. Microbiol.">
        <title>High frequency of phylogenetically diverse reductive dehalogenase-homologous genes in deep subseafloor sedimentary metagenomes.</title>
        <authorList>
            <person name="Kawai M."/>
            <person name="Futagami T."/>
            <person name="Toyoda A."/>
            <person name="Takaki Y."/>
            <person name="Nishi S."/>
            <person name="Hori S."/>
            <person name="Arai W."/>
            <person name="Tsubouchi T."/>
            <person name="Morono Y."/>
            <person name="Uchiyama I."/>
            <person name="Ito T."/>
            <person name="Fujiyama A."/>
            <person name="Inagaki F."/>
            <person name="Takami H."/>
        </authorList>
    </citation>
    <scope>NUCLEOTIDE SEQUENCE</scope>
    <source>
        <strain evidence="2">Expedition CK06-06</strain>
    </source>
</reference>
<feature type="non-terminal residue" evidence="2">
    <location>
        <position position="42"/>
    </location>
</feature>
<organism evidence="2">
    <name type="scientific">marine sediment metagenome</name>
    <dbReference type="NCBI Taxonomy" id="412755"/>
    <lineage>
        <taxon>unclassified sequences</taxon>
        <taxon>metagenomes</taxon>
        <taxon>ecological metagenomes</taxon>
    </lineage>
</organism>
<proteinExistence type="predicted"/>
<dbReference type="AlphaFoldDB" id="X1ECM6"/>
<dbReference type="EMBL" id="BART01033307">
    <property type="protein sequence ID" value="GAH06433.1"/>
    <property type="molecule type" value="Genomic_DNA"/>
</dbReference>
<sequence>MSKEQRGVRDGTGSFEGSYRRQVEGKEEGRRIEAGEECPEAD</sequence>